<feature type="repeat" description="Cell wall-binding" evidence="2">
    <location>
        <begin position="558"/>
        <end position="577"/>
    </location>
</feature>
<dbReference type="Proteomes" id="UP001519921">
    <property type="component" value="Unassembled WGS sequence"/>
</dbReference>
<dbReference type="Pfam" id="PF19127">
    <property type="entry name" value="Choline_bind_3"/>
    <property type="match status" value="1"/>
</dbReference>
<comment type="caution">
    <text evidence="3">The sequence shown here is derived from an EMBL/GenBank/DDBJ whole genome shotgun (WGS) entry which is preliminary data.</text>
</comment>
<dbReference type="PANTHER" id="PTHR45661:SF3">
    <property type="entry name" value="IG-LIKE DOMAIN-CONTAINING PROTEIN"/>
    <property type="match status" value="1"/>
</dbReference>
<accession>A0ABS7APS4</accession>
<keyword evidence="1" id="KW-0677">Repeat</keyword>
<dbReference type="SUPFAM" id="SSF52058">
    <property type="entry name" value="L domain-like"/>
    <property type="match status" value="1"/>
</dbReference>
<gene>
    <name evidence="3" type="ORF">KYD98_11195</name>
</gene>
<dbReference type="InterPro" id="IPR032675">
    <property type="entry name" value="LRR_dom_sf"/>
</dbReference>
<dbReference type="PANTHER" id="PTHR45661">
    <property type="entry name" value="SURFACE ANTIGEN"/>
    <property type="match status" value="1"/>
</dbReference>
<dbReference type="Pfam" id="PF01473">
    <property type="entry name" value="Choline_bind_1"/>
    <property type="match status" value="2"/>
</dbReference>
<dbReference type="RefSeq" id="WP_219780124.1">
    <property type="nucleotide sequence ID" value="NZ_JAHXPT010000008.1"/>
</dbReference>
<feature type="repeat" description="Cell wall-binding" evidence="2">
    <location>
        <begin position="628"/>
        <end position="647"/>
    </location>
</feature>
<feature type="repeat" description="Cell wall-binding" evidence="2">
    <location>
        <begin position="603"/>
        <end position="622"/>
    </location>
</feature>
<organism evidence="3 4">
    <name type="scientific">Clostridium weizhouense</name>
    <dbReference type="NCBI Taxonomy" id="2859781"/>
    <lineage>
        <taxon>Bacteria</taxon>
        <taxon>Bacillati</taxon>
        <taxon>Bacillota</taxon>
        <taxon>Clostridia</taxon>
        <taxon>Eubacteriales</taxon>
        <taxon>Clostridiaceae</taxon>
        <taxon>Clostridium</taxon>
    </lineage>
</organism>
<name>A0ABS7APS4_9CLOT</name>
<dbReference type="EMBL" id="JAHXPT010000008">
    <property type="protein sequence ID" value="MBW6410662.1"/>
    <property type="molecule type" value="Genomic_DNA"/>
</dbReference>
<protein>
    <submittedName>
        <fullName evidence="3">Leucine-rich repeat protein</fullName>
    </submittedName>
</protein>
<dbReference type="InterPro" id="IPR053139">
    <property type="entry name" value="Surface_bspA-like"/>
</dbReference>
<dbReference type="PROSITE" id="PS51170">
    <property type="entry name" value="CW"/>
    <property type="match status" value="3"/>
</dbReference>
<evidence type="ECO:0000256" key="1">
    <source>
        <dbReference type="ARBA" id="ARBA00022737"/>
    </source>
</evidence>
<evidence type="ECO:0000256" key="2">
    <source>
        <dbReference type="PROSITE-ProRule" id="PRU00591"/>
    </source>
</evidence>
<sequence length="666" mass="74126">MLRNNKFILGMLALAISTSIISYKTTITANAEPIQLQLGAYNTEKDKDLPLREATDENGITWSYKLLNDGTIYLQYAKNVQANMKVPEKLGGRIVSVIGDIVEYKSPHHNAAPLPDSIIQSVKIPSSVRFIGPDSFRCKNLTDVQLPNTTWVSERAFIDTPWLNSQKNSKGLIIINNRLLSAKNQSGDIRIPSNVKEIANDAFADEHNITSVAIPNSVLKIGSKAFSHCDNMKKITLPNGITEIKYSTFEYCSNLESIELPNDITEIGNRAFEGCSKLKNVIIPDSVTQIGSCAFAACSNLKNIKISNNKIHLENGAFSSCEQLTDVDLPSSASIEEEAFSNTPWLGDQRDSNGLLIVNNVLINAGDQKEDFKIPDNVTAIGSCAFKNWTDLSKVQIPDSVTEIRDKAFSGCINLNNIIIPDSVTKIGESAFEECTKLQKIEIPGSVKEIGSYAFISCSNLKNVILNEGTKTIGTGAFNLCKNIKVLEIPSSVINTYQDTAFDEGVTIIKNGTSYVNKDPYNNSSNKKDTTSQTLTVESGWHKEGDYWYWLWSDGTKRNGWYEENDNWFYFYGNGQMATGFINLNGAIYYLNPNSDGYQGAMKTGWNKINGYWYYFNPLSDGYKGLMARGWLQEGENWYYFYYDGTMAANTTINGYYVNSSGAWVR</sequence>
<dbReference type="Gene3D" id="3.80.10.10">
    <property type="entry name" value="Ribonuclease Inhibitor"/>
    <property type="match status" value="3"/>
</dbReference>
<dbReference type="Pfam" id="PF13306">
    <property type="entry name" value="LRR_5"/>
    <property type="match status" value="2"/>
</dbReference>
<dbReference type="InterPro" id="IPR018337">
    <property type="entry name" value="Cell_wall/Cho-bd_repeat"/>
</dbReference>
<dbReference type="SUPFAM" id="SSF69360">
    <property type="entry name" value="Cell wall binding repeat"/>
    <property type="match status" value="1"/>
</dbReference>
<keyword evidence="4" id="KW-1185">Reference proteome</keyword>
<evidence type="ECO:0000313" key="4">
    <source>
        <dbReference type="Proteomes" id="UP001519921"/>
    </source>
</evidence>
<dbReference type="Gene3D" id="2.10.270.10">
    <property type="entry name" value="Cholin Binding"/>
    <property type="match status" value="2"/>
</dbReference>
<dbReference type="InterPro" id="IPR026906">
    <property type="entry name" value="LRR_5"/>
</dbReference>
<evidence type="ECO:0000313" key="3">
    <source>
        <dbReference type="EMBL" id="MBW6410662.1"/>
    </source>
</evidence>
<reference evidence="3 4" key="1">
    <citation type="submission" date="2021-07" db="EMBL/GenBank/DDBJ databases">
        <title>Clostridium weizhouense sp. nov., an anaerobic bacterium isolated from activated sludge of Petroleum wastewater.</title>
        <authorList>
            <person name="Li Q."/>
        </authorList>
    </citation>
    <scope>NUCLEOTIDE SEQUENCE [LARGE SCALE GENOMIC DNA]</scope>
    <source>
        <strain evidence="3 4">YB-6</strain>
    </source>
</reference>
<proteinExistence type="predicted"/>